<reference evidence="1" key="1">
    <citation type="submission" date="2022-03" db="EMBL/GenBank/DDBJ databases">
        <title>Description of Abyssus ytuae gen. nov., sp. nov., a novel member of the family Flavobacteriaceae isolated from the sediment of Mariana Trench.</title>
        <authorList>
            <person name="Zhang J."/>
            <person name="Xu X."/>
        </authorList>
    </citation>
    <scope>NUCLEOTIDE SEQUENCE</scope>
    <source>
        <strain evidence="1">MT3330</strain>
    </source>
</reference>
<name>A0A9E6ZKQ4_9FLAO</name>
<gene>
    <name evidence="1" type="ORF">MQE35_17515</name>
</gene>
<sequence>MLISNPYSEDFKVRNHSHFASIVRVFLEDGDLLEDENIFLKDLSEFLNINNEEYEHILKHYHTYPPYPVYTFNSRFERLYDLASMVYSEPYEEKRQDFLMRRLAKALGFRDENLVYIIGKTKSLLALEVNAEEFIDEMNNMYI</sequence>
<evidence type="ECO:0000313" key="2">
    <source>
        <dbReference type="Proteomes" id="UP000831290"/>
    </source>
</evidence>
<dbReference type="InterPro" id="IPR029024">
    <property type="entry name" value="TerB-like"/>
</dbReference>
<organism evidence="1 2">
    <name type="scientific">Abyssalbus ytuae</name>
    <dbReference type="NCBI Taxonomy" id="2926907"/>
    <lineage>
        <taxon>Bacteria</taxon>
        <taxon>Pseudomonadati</taxon>
        <taxon>Bacteroidota</taxon>
        <taxon>Flavobacteriia</taxon>
        <taxon>Flavobacteriales</taxon>
        <taxon>Flavobacteriaceae</taxon>
        <taxon>Abyssalbus</taxon>
    </lineage>
</organism>
<keyword evidence="2" id="KW-1185">Reference proteome</keyword>
<dbReference type="AlphaFoldDB" id="A0A9E6ZKQ4"/>
<proteinExistence type="predicted"/>
<dbReference type="Proteomes" id="UP000831290">
    <property type="component" value="Chromosome"/>
</dbReference>
<evidence type="ECO:0000313" key="1">
    <source>
        <dbReference type="EMBL" id="UOB17522.1"/>
    </source>
</evidence>
<dbReference type="EMBL" id="CP094358">
    <property type="protein sequence ID" value="UOB17522.1"/>
    <property type="molecule type" value="Genomic_DNA"/>
</dbReference>
<dbReference type="KEGG" id="fbm:MQE35_17515"/>
<dbReference type="RefSeq" id="WP_255843032.1">
    <property type="nucleotide sequence ID" value="NZ_CP094358.1"/>
</dbReference>
<accession>A0A9E6ZKQ4</accession>
<protein>
    <submittedName>
        <fullName evidence="1">TerB family tellurite resistance protein</fullName>
    </submittedName>
</protein>
<dbReference type="SUPFAM" id="SSF158682">
    <property type="entry name" value="TerB-like"/>
    <property type="match status" value="1"/>
</dbReference>